<dbReference type="OrthoDB" id="2810795at2"/>
<keyword evidence="4 6" id="KW-1133">Transmembrane helix</keyword>
<feature type="transmembrane region" description="Helical" evidence="6">
    <location>
        <begin position="97"/>
        <end position="118"/>
    </location>
</feature>
<dbReference type="RefSeq" id="WP_094405332.1">
    <property type="nucleotide sequence ID" value="NZ_NMVO01000012.1"/>
</dbReference>
<keyword evidence="9" id="KW-1185">Reference proteome</keyword>
<reference evidence="8 9" key="1">
    <citation type="submission" date="2017-07" db="EMBL/GenBank/DDBJ databases">
        <title>Draft whole genome sequences of clinical Proprionibacteriaceae strains.</title>
        <authorList>
            <person name="Bernier A.-M."/>
            <person name="Bernard K."/>
            <person name="Domingo M.-C."/>
        </authorList>
    </citation>
    <scope>NUCLEOTIDE SEQUENCE [LARGE SCALE GENOMIC DNA]</scope>
    <source>
        <strain evidence="8 9">NML 030167</strain>
    </source>
</reference>
<dbReference type="PANTHER" id="PTHR43124">
    <property type="entry name" value="PURINE EFFLUX PUMP PBUE"/>
    <property type="match status" value="1"/>
</dbReference>
<feature type="transmembrane region" description="Helical" evidence="6">
    <location>
        <begin position="130"/>
        <end position="152"/>
    </location>
</feature>
<evidence type="ECO:0000256" key="5">
    <source>
        <dbReference type="ARBA" id="ARBA00023136"/>
    </source>
</evidence>
<name>A0A255GFF8_9ACTN</name>
<feature type="transmembrane region" description="Helical" evidence="6">
    <location>
        <begin position="295"/>
        <end position="311"/>
    </location>
</feature>
<dbReference type="CDD" id="cd17324">
    <property type="entry name" value="MFS_NepI_like"/>
    <property type="match status" value="1"/>
</dbReference>
<sequence>MRHPTWTLGLFLATLTLGTDEYVIAGVLPQISTDLGVPVGATGQLVTAFALAFALGAPVLGVLFDPLPRRRVLFGGLAIFVLANALAAVALGYGTLMALRILAGLAAAVVSSTAFAAAAQGAPEGQAGRYLSMVTAGLTTALFTGVPAGAWAGGHWGWRATFVLVAIVGAAAGCLLALTMPRLPGSPRLGLAARLSPLRRPAVVRLVLAVFLCGAGGLMFYTYLAPLLLRAGADESAIPWVLLEVGLIGVPSAFFGGWLADRLGGRSARLAVIGGHAVVLAGIAVMVGIASPLPALLLGIGLWSVFAWALNPPLQASTMEAAPDAPMTAVSLNISGLYLGTAAAAALGGVLADGPGVAWIPATAAALLCLAALSASFRLGHGSRVHISC</sequence>
<feature type="transmembrane region" description="Helical" evidence="6">
    <location>
        <begin position="270"/>
        <end position="289"/>
    </location>
</feature>
<evidence type="ECO:0000259" key="7">
    <source>
        <dbReference type="PROSITE" id="PS50850"/>
    </source>
</evidence>
<dbReference type="Proteomes" id="UP000215896">
    <property type="component" value="Unassembled WGS sequence"/>
</dbReference>
<feature type="transmembrane region" description="Helical" evidence="6">
    <location>
        <begin position="158"/>
        <end position="181"/>
    </location>
</feature>
<comment type="subcellular location">
    <subcellularLocation>
        <location evidence="1">Cell membrane</location>
        <topology evidence="1">Multi-pass membrane protein</topology>
    </subcellularLocation>
</comment>
<keyword evidence="3 6" id="KW-0812">Transmembrane</keyword>
<comment type="caution">
    <text evidence="8">The sequence shown here is derived from an EMBL/GenBank/DDBJ whole genome shotgun (WGS) entry which is preliminary data.</text>
</comment>
<evidence type="ECO:0000256" key="6">
    <source>
        <dbReference type="SAM" id="Phobius"/>
    </source>
</evidence>
<dbReference type="SUPFAM" id="SSF103473">
    <property type="entry name" value="MFS general substrate transporter"/>
    <property type="match status" value="1"/>
</dbReference>
<feature type="transmembrane region" description="Helical" evidence="6">
    <location>
        <begin position="71"/>
        <end position="91"/>
    </location>
</feature>
<dbReference type="PROSITE" id="PS50850">
    <property type="entry name" value="MFS"/>
    <property type="match status" value="1"/>
</dbReference>
<evidence type="ECO:0000256" key="4">
    <source>
        <dbReference type="ARBA" id="ARBA00022989"/>
    </source>
</evidence>
<feature type="transmembrane region" description="Helical" evidence="6">
    <location>
        <begin position="41"/>
        <end position="64"/>
    </location>
</feature>
<dbReference type="GO" id="GO:0005886">
    <property type="term" value="C:plasma membrane"/>
    <property type="evidence" value="ECO:0007669"/>
    <property type="project" value="UniProtKB-SubCell"/>
</dbReference>
<feature type="transmembrane region" description="Helical" evidence="6">
    <location>
        <begin position="202"/>
        <end position="225"/>
    </location>
</feature>
<evidence type="ECO:0000313" key="8">
    <source>
        <dbReference type="EMBL" id="OYO14579.1"/>
    </source>
</evidence>
<dbReference type="Gene3D" id="1.20.1250.20">
    <property type="entry name" value="MFS general substrate transporter like domains"/>
    <property type="match status" value="1"/>
</dbReference>
<evidence type="ECO:0000256" key="3">
    <source>
        <dbReference type="ARBA" id="ARBA00022692"/>
    </source>
</evidence>
<dbReference type="PANTHER" id="PTHR43124:SF10">
    <property type="entry name" value="PURINE EFFLUX PUMP PBUE"/>
    <property type="match status" value="1"/>
</dbReference>
<feature type="domain" description="Major facilitator superfamily (MFS) profile" evidence="7">
    <location>
        <begin position="6"/>
        <end position="384"/>
    </location>
</feature>
<dbReference type="AlphaFoldDB" id="A0A255GFF8"/>
<organism evidence="8 9">
    <name type="scientific">Enemella evansiae</name>
    <dbReference type="NCBI Taxonomy" id="2016499"/>
    <lineage>
        <taxon>Bacteria</taxon>
        <taxon>Bacillati</taxon>
        <taxon>Actinomycetota</taxon>
        <taxon>Actinomycetes</taxon>
        <taxon>Propionibacteriales</taxon>
        <taxon>Propionibacteriaceae</taxon>
        <taxon>Enemella</taxon>
    </lineage>
</organism>
<feature type="transmembrane region" description="Helical" evidence="6">
    <location>
        <begin position="358"/>
        <end position="377"/>
    </location>
</feature>
<dbReference type="InterPro" id="IPR036259">
    <property type="entry name" value="MFS_trans_sf"/>
</dbReference>
<keyword evidence="2" id="KW-1003">Cell membrane</keyword>
<dbReference type="GO" id="GO:0022857">
    <property type="term" value="F:transmembrane transporter activity"/>
    <property type="evidence" value="ECO:0007669"/>
    <property type="project" value="InterPro"/>
</dbReference>
<protein>
    <submittedName>
        <fullName evidence="8">MFS transporter</fullName>
    </submittedName>
</protein>
<gene>
    <name evidence="8" type="ORF">CGZ94_08320</name>
</gene>
<feature type="transmembrane region" description="Helical" evidence="6">
    <location>
        <begin position="332"/>
        <end position="352"/>
    </location>
</feature>
<dbReference type="InterPro" id="IPR011701">
    <property type="entry name" value="MFS"/>
</dbReference>
<feature type="transmembrane region" description="Helical" evidence="6">
    <location>
        <begin position="237"/>
        <end position="258"/>
    </location>
</feature>
<accession>A0A255GFF8</accession>
<dbReference type="Pfam" id="PF07690">
    <property type="entry name" value="MFS_1"/>
    <property type="match status" value="1"/>
</dbReference>
<evidence type="ECO:0000313" key="9">
    <source>
        <dbReference type="Proteomes" id="UP000215896"/>
    </source>
</evidence>
<dbReference type="EMBL" id="NMVO01000012">
    <property type="protein sequence ID" value="OYO14579.1"/>
    <property type="molecule type" value="Genomic_DNA"/>
</dbReference>
<proteinExistence type="predicted"/>
<dbReference type="InterPro" id="IPR020846">
    <property type="entry name" value="MFS_dom"/>
</dbReference>
<dbReference type="InterPro" id="IPR001958">
    <property type="entry name" value="Tet-R_TetA/multi-R_MdtG-like"/>
</dbReference>
<evidence type="ECO:0000256" key="1">
    <source>
        <dbReference type="ARBA" id="ARBA00004651"/>
    </source>
</evidence>
<evidence type="ECO:0000256" key="2">
    <source>
        <dbReference type="ARBA" id="ARBA00022475"/>
    </source>
</evidence>
<dbReference type="InterPro" id="IPR050189">
    <property type="entry name" value="MFS_Efflux_Transporters"/>
</dbReference>
<dbReference type="PRINTS" id="PR01035">
    <property type="entry name" value="TCRTETA"/>
</dbReference>
<keyword evidence="5 6" id="KW-0472">Membrane</keyword>